<reference evidence="3" key="1">
    <citation type="submission" date="2016-05" db="EMBL/GenBank/DDBJ databases">
        <title>Comparative genomics of biotechnologically important yeasts.</title>
        <authorList>
            <consortium name="DOE Joint Genome Institute"/>
            <person name="Riley R."/>
            <person name="Haridas S."/>
            <person name="Wolfe K.H."/>
            <person name="Lopes M.R."/>
            <person name="Hittinger C.T."/>
            <person name="Goker M."/>
            <person name="Salamov A."/>
            <person name="Wisecaver J."/>
            <person name="Long T.M."/>
            <person name="Aerts A.L."/>
            <person name="Barry K."/>
            <person name="Choi C."/>
            <person name="Clum A."/>
            <person name="Coughlan A.Y."/>
            <person name="Deshpande S."/>
            <person name="Douglass A.P."/>
            <person name="Hanson S.J."/>
            <person name="Klenk H.-P."/>
            <person name="Labutti K."/>
            <person name="Lapidus A."/>
            <person name="Lindquist E."/>
            <person name="Lipzen A."/>
            <person name="Meier-Kolthoff J.P."/>
            <person name="Ohm R.A."/>
            <person name="Otillar R.P."/>
            <person name="Pangilinan J."/>
            <person name="Peng Y."/>
            <person name="Rokas A."/>
            <person name="Rosa C.A."/>
            <person name="Scheuner C."/>
            <person name="Sibirny A.A."/>
            <person name="Slot J.C."/>
            <person name="Stielow J.B."/>
            <person name="Sun H."/>
            <person name="Kurtzman C.P."/>
            <person name="Blackwell M."/>
            <person name="Grigoriev I.V."/>
            <person name="Jeffries T.W."/>
        </authorList>
    </citation>
    <scope>NUCLEOTIDE SEQUENCE [LARGE SCALE GENOMIC DNA]</scope>
    <source>
        <strain evidence="3">DSM 1968</strain>
    </source>
</reference>
<gene>
    <name evidence="2" type="ORF">ASCRUDRAFT_28752</name>
</gene>
<dbReference type="InterPro" id="IPR020103">
    <property type="entry name" value="PsdUridine_synth_cat_dom_sf"/>
</dbReference>
<dbReference type="Pfam" id="PF00849">
    <property type="entry name" value="PseudoU_synth_2"/>
    <property type="match status" value="1"/>
</dbReference>
<feature type="domain" description="Pseudouridine synthase RsuA/RluA-like" evidence="1">
    <location>
        <begin position="129"/>
        <end position="289"/>
    </location>
</feature>
<dbReference type="STRING" id="1344418.A0A1D2VPA4"/>
<protein>
    <submittedName>
        <fullName evidence="2">Pseudouridine synthase</fullName>
    </submittedName>
</protein>
<dbReference type="PANTHER" id="PTHR21600:SF40">
    <property type="entry name" value="PSEUDOURIDYLATE SYNTHASE RPUSD2"/>
    <property type="match status" value="1"/>
</dbReference>
<evidence type="ECO:0000313" key="3">
    <source>
        <dbReference type="Proteomes" id="UP000095038"/>
    </source>
</evidence>
<dbReference type="CDD" id="cd02557">
    <property type="entry name" value="PseudoU_synth_ScRIB2"/>
    <property type="match status" value="1"/>
</dbReference>
<proteinExistence type="predicted"/>
<dbReference type="Proteomes" id="UP000095038">
    <property type="component" value="Unassembled WGS sequence"/>
</dbReference>
<name>A0A1D2VPA4_9ASCO</name>
<accession>A0A1D2VPA4</accession>
<evidence type="ECO:0000259" key="1">
    <source>
        <dbReference type="Pfam" id="PF00849"/>
    </source>
</evidence>
<dbReference type="InterPro" id="IPR050188">
    <property type="entry name" value="RluA_PseudoU_synthase"/>
</dbReference>
<dbReference type="FunCoup" id="A0A1D2VPA4">
    <property type="interactions" value="114"/>
</dbReference>
<dbReference type="Gene3D" id="3.30.2350.10">
    <property type="entry name" value="Pseudouridine synthase"/>
    <property type="match status" value="1"/>
</dbReference>
<dbReference type="GeneID" id="30963707"/>
<evidence type="ECO:0000313" key="2">
    <source>
        <dbReference type="EMBL" id="ODV63452.1"/>
    </source>
</evidence>
<dbReference type="SUPFAM" id="SSF55120">
    <property type="entry name" value="Pseudouridine synthase"/>
    <property type="match status" value="1"/>
</dbReference>
<dbReference type="EMBL" id="KV454475">
    <property type="protein sequence ID" value="ODV63452.1"/>
    <property type="molecule type" value="Genomic_DNA"/>
</dbReference>
<dbReference type="PANTHER" id="PTHR21600">
    <property type="entry name" value="MITOCHONDRIAL RNA PSEUDOURIDINE SYNTHASE"/>
    <property type="match status" value="1"/>
</dbReference>
<keyword evidence="3" id="KW-1185">Reference proteome</keyword>
<organism evidence="2 3">
    <name type="scientific">Ascoidea rubescens DSM 1968</name>
    <dbReference type="NCBI Taxonomy" id="1344418"/>
    <lineage>
        <taxon>Eukaryota</taxon>
        <taxon>Fungi</taxon>
        <taxon>Dikarya</taxon>
        <taxon>Ascomycota</taxon>
        <taxon>Saccharomycotina</taxon>
        <taxon>Saccharomycetes</taxon>
        <taxon>Ascoideaceae</taxon>
        <taxon>Ascoidea</taxon>
    </lineage>
</organism>
<dbReference type="InParanoid" id="A0A1D2VPA4"/>
<dbReference type="GO" id="GO:0003723">
    <property type="term" value="F:RNA binding"/>
    <property type="evidence" value="ECO:0007669"/>
    <property type="project" value="InterPro"/>
</dbReference>
<sequence>MSSYLFKNGLRIVPPHYITIDRFVRQSWADKHIVTTLLSAFDLKPYQYFATRKVSVTRKLPHLKENLVIDDPELLIDLVLRNSDLLSVVVHKHEIPVSDGTNFMEDANQNSFPKDEDRFKIPIVFEDDNLVVVNKPSGIPTHPTGRSYRLNSVTEVVKHQLNLEKIFNFNRLDRSTSGILIFSKNTKTNQKFQEQIAENKIKKSYLARVDGNFKEKHNTICNDLLFRISISGFPLQTTSLKEIMMNSLSVPQLAETHFKFLSYNPEKDQSLVICEPVTGRTHQIRIHLRNLGHPISNDTIYGFKGNTFKNSIETDKLIIQKILNHKELMEIISSKKNAKRRNKALTGKVCSECGTELFADPIKDDMLLYLHAFKYENIDNEWCFETTFPIWAKYEN</sequence>
<dbReference type="RefSeq" id="XP_020049759.1">
    <property type="nucleotide sequence ID" value="XM_020190071.1"/>
</dbReference>
<dbReference type="GO" id="GO:0000455">
    <property type="term" value="P:enzyme-directed rRNA pseudouridine synthesis"/>
    <property type="evidence" value="ECO:0007669"/>
    <property type="project" value="TreeGrafter"/>
</dbReference>
<dbReference type="OrthoDB" id="424794at2759"/>
<dbReference type="GO" id="GO:0009982">
    <property type="term" value="F:pseudouridine synthase activity"/>
    <property type="evidence" value="ECO:0007669"/>
    <property type="project" value="InterPro"/>
</dbReference>
<dbReference type="AlphaFoldDB" id="A0A1D2VPA4"/>
<dbReference type="InterPro" id="IPR006145">
    <property type="entry name" value="PsdUridine_synth_RsuA/RluA"/>
</dbReference>